<organism evidence="1 2">
    <name type="scientific">[Clostridium] leptum DSM 753</name>
    <dbReference type="NCBI Taxonomy" id="428125"/>
    <lineage>
        <taxon>Bacteria</taxon>
        <taxon>Bacillati</taxon>
        <taxon>Bacillota</taxon>
        <taxon>Clostridia</taxon>
        <taxon>Eubacteriales</taxon>
        <taxon>Oscillospiraceae</taxon>
        <taxon>Oscillospiraceae incertae sedis</taxon>
    </lineage>
</organism>
<reference evidence="1 2" key="1">
    <citation type="submission" date="2007-08" db="EMBL/GenBank/DDBJ databases">
        <title>Draft genome sequence of Clostridium leptum (DSM 753).</title>
        <authorList>
            <person name="Sudarsanam P."/>
            <person name="Ley R."/>
            <person name="Guruge J."/>
            <person name="Turnbaugh P.J."/>
            <person name="Mahowald M."/>
            <person name="Liep D."/>
            <person name="Gordon J."/>
        </authorList>
    </citation>
    <scope>NUCLEOTIDE SEQUENCE [LARGE SCALE GENOMIC DNA]</scope>
    <source>
        <strain evidence="1 2">DSM 753</strain>
    </source>
</reference>
<evidence type="ECO:0000313" key="1">
    <source>
        <dbReference type="EMBL" id="EDO61744.1"/>
    </source>
</evidence>
<name>A7VRR4_9FIRM</name>
<accession>A7VRR4</accession>
<gene>
    <name evidence="1" type="ORF">CLOLEP_01248</name>
</gene>
<protein>
    <submittedName>
        <fullName evidence="1">Uncharacterized protein</fullName>
    </submittedName>
</protein>
<dbReference type="AlphaFoldDB" id="A7VRR4"/>
<reference evidence="1 2" key="2">
    <citation type="submission" date="2007-08" db="EMBL/GenBank/DDBJ databases">
        <authorList>
            <person name="Fulton L."/>
            <person name="Clifton S."/>
            <person name="Fulton B."/>
            <person name="Xu J."/>
            <person name="Minx P."/>
            <person name="Pepin K.H."/>
            <person name="Johnson M."/>
            <person name="Thiruvilangam P."/>
            <person name="Bhonagiri V."/>
            <person name="Nash W.E."/>
            <person name="Wang C."/>
            <person name="Mardis E.R."/>
            <person name="Wilson R.K."/>
        </authorList>
    </citation>
    <scope>NUCLEOTIDE SEQUENCE [LARGE SCALE GENOMIC DNA]</scope>
    <source>
        <strain evidence="1 2">DSM 753</strain>
    </source>
</reference>
<dbReference type="Proteomes" id="UP000003490">
    <property type="component" value="Unassembled WGS sequence"/>
</dbReference>
<sequence length="53" mass="6255">MKKITISLEEEAFLFYQRVAFVLESSTELVIADYLTKLSEIMIRRLTEQENDV</sequence>
<evidence type="ECO:0000313" key="2">
    <source>
        <dbReference type="Proteomes" id="UP000003490"/>
    </source>
</evidence>
<comment type="caution">
    <text evidence="1">The sequence shown here is derived from an EMBL/GenBank/DDBJ whole genome shotgun (WGS) entry which is preliminary data.</text>
</comment>
<dbReference type="HOGENOM" id="CLU_3060188_0_0_9"/>
<dbReference type="EMBL" id="ABCB02000017">
    <property type="protein sequence ID" value="EDO61744.1"/>
    <property type="molecule type" value="Genomic_DNA"/>
</dbReference>
<proteinExistence type="predicted"/>